<protein>
    <submittedName>
        <fullName evidence="1">Uncharacterized protein</fullName>
    </submittedName>
</protein>
<dbReference type="EMBL" id="AAGVNP010000083">
    <property type="protein sequence ID" value="EBS4547308.1"/>
    <property type="molecule type" value="Genomic_DNA"/>
</dbReference>
<organism evidence="1">
    <name type="scientific">Salmonella newport</name>
    <dbReference type="NCBI Taxonomy" id="108619"/>
    <lineage>
        <taxon>Bacteria</taxon>
        <taxon>Pseudomonadati</taxon>
        <taxon>Pseudomonadota</taxon>
        <taxon>Gammaproteobacteria</taxon>
        <taxon>Enterobacterales</taxon>
        <taxon>Enterobacteriaceae</taxon>
        <taxon>Salmonella</taxon>
    </lineage>
</organism>
<accession>A0A5U9VSC7</accession>
<reference evidence="1" key="1">
    <citation type="submission" date="2018-06" db="EMBL/GenBank/DDBJ databases">
        <authorList>
            <person name="Ashton P.M."/>
            <person name="Dallman T."/>
            <person name="Nair S."/>
            <person name="De Pinna E."/>
            <person name="Peters T."/>
            <person name="Grant K."/>
        </authorList>
    </citation>
    <scope>NUCLEOTIDE SEQUENCE [LARGE SCALE GENOMIC DNA]</scope>
    <source>
        <strain evidence="1">160804</strain>
    </source>
</reference>
<comment type="caution">
    <text evidence="1">The sequence shown here is derived from an EMBL/GenBank/DDBJ whole genome shotgun (WGS) entry which is preliminary data.</text>
</comment>
<evidence type="ECO:0000313" key="1">
    <source>
        <dbReference type="EMBL" id="EBS4547308.1"/>
    </source>
</evidence>
<name>A0A5U9VSC7_SALNE</name>
<dbReference type="AlphaFoldDB" id="A0A5U9VSC7"/>
<sequence>MSERLRQIHMEGWAPEHDDTYDGGELAGAAACYARHVSARGWVYAENPAAYQDEDVPGDWPWAEEWWKPTSPYRDLEKAGALILAEMERINRATGAGEGGTVVGEVSRG</sequence>
<proteinExistence type="predicted"/>
<dbReference type="Proteomes" id="UP000839885">
    <property type="component" value="Unassembled WGS sequence"/>
</dbReference>
<gene>
    <name evidence="1" type="ORF">DQK32_15585</name>
</gene>